<sequence length="167" mass="18762">MDLKWCAGRVSGKSGSRRERESGKVKRPGPIGQQQDASAPRLSCLKFNGFNEKAREITSRYYSLYEGVWSNDTPTWRGNYVRSCIAYLTSNAKLPSTTSNCGLSVALAQAEHIQGRATTIEDMRNRFWYIFRSDGKPAMEPDTSDTVPWTNHANCTYPLCCLVKLPI</sequence>
<proteinExistence type="predicted"/>
<comment type="caution">
    <text evidence="2">The sequence shown here is derived from an EMBL/GenBank/DDBJ whole genome shotgun (WGS) entry which is preliminary data.</text>
</comment>
<evidence type="ECO:0000313" key="4">
    <source>
        <dbReference type="Proteomes" id="UP000320475"/>
    </source>
</evidence>
<evidence type="ECO:0000313" key="2">
    <source>
        <dbReference type="EMBL" id="TPX43931.1"/>
    </source>
</evidence>
<name>A0A507CY04_9FUNG</name>
<dbReference type="AlphaFoldDB" id="A0A507CY04"/>
<accession>A0A507CY04</accession>
<dbReference type="Proteomes" id="UP000320475">
    <property type="component" value="Unassembled WGS sequence"/>
</dbReference>
<dbReference type="EMBL" id="QEAM01000204">
    <property type="protein sequence ID" value="TPX43931.1"/>
    <property type="molecule type" value="Genomic_DNA"/>
</dbReference>
<gene>
    <name evidence="3" type="ORF">SeLEV6574_g04790</name>
    <name evidence="2" type="ORF">SeLEV6574_g04798</name>
</gene>
<protein>
    <submittedName>
        <fullName evidence="2">Uncharacterized protein</fullName>
    </submittedName>
</protein>
<dbReference type="EMBL" id="QEAM01000204">
    <property type="protein sequence ID" value="TPX43935.1"/>
    <property type="molecule type" value="Genomic_DNA"/>
</dbReference>
<organism evidence="2 4">
    <name type="scientific">Synchytrium endobioticum</name>
    <dbReference type="NCBI Taxonomy" id="286115"/>
    <lineage>
        <taxon>Eukaryota</taxon>
        <taxon>Fungi</taxon>
        <taxon>Fungi incertae sedis</taxon>
        <taxon>Chytridiomycota</taxon>
        <taxon>Chytridiomycota incertae sedis</taxon>
        <taxon>Chytridiomycetes</taxon>
        <taxon>Synchytriales</taxon>
        <taxon>Synchytriaceae</taxon>
        <taxon>Synchytrium</taxon>
    </lineage>
</organism>
<reference evidence="2 4" key="1">
    <citation type="journal article" date="2019" name="Sci. Rep.">
        <title>Comparative genomics of chytrid fungi reveal insights into the obligate biotrophic and pathogenic lifestyle of Synchytrium endobioticum.</title>
        <authorList>
            <person name="van de Vossenberg B.T.L.H."/>
            <person name="Warris S."/>
            <person name="Nguyen H.D.T."/>
            <person name="van Gent-Pelzer M.P.E."/>
            <person name="Joly D.L."/>
            <person name="van de Geest H.C."/>
            <person name="Bonants P.J.M."/>
            <person name="Smith D.S."/>
            <person name="Levesque C.A."/>
            <person name="van der Lee T.A.J."/>
        </authorList>
    </citation>
    <scope>NUCLEOTIDE SEQUENCE [LARGE SCALE GENOMIC DNA]</scope>
    <source>
        <strain evidence="2 4">LEV6574</strain>
    </source>
</reference>
<evidence type="ECO:0000313" key="3">
    <source>
        <dbReference type="EMBL" id="TPX43935.1"/>
    </source>
</evidence>
<evidence type="ECO:0000256" key="1">
    <source>
        <dbReference type="SAM" id="MobiDB-lite"/>
    </source>
</evidence>
<feature type="region of interest" description="Disordered" evidence="1">
    <location>
        <begin position="1"/>
        <end position="38"/>
    </location>
</feature>